<proteinExistence type="predicted"/>
<comment type="caution">
    <text evidence="1">The sequence shown here is derived from an EMBL/GenBank/DDBJ whole genome shotgun (WGS) entry which is preliminary data.</text>
</comment>
<dbReference type="AlphaFoldDB" id="A0A9W6YXS7"/>
<protein>
    <submittedName>
        <fullName evidence="1">Unnamed protein product</fullName>
    </submittedName>
</protein>
<evidence type="ECO:0000313" key="2">
    <source>
        <dbReference type="Proteomes" id="UP001165063"/>
    </source>
</evidence>
<accession>A0A9W6YXS7</accession>
<dbReference type="PANTHER" id="PTHR47259:SF2">
    <property type="entry name" value="URACIL-REGULATED PROTEIN 1"/>
    <property type="match status" value="1"/>
</dbReference>
<dbReference type="PANTHER" id="PTHR47259">
    <property type="match status" value="1"/>
</dbReference>
<name>A0A9W6YXS7_AMBMO</name>
<evidence type="ECO:0000313" key="1">
    <source>
        <dbReference type="EMBL" id="GMG23918.1"/>
    </source>
</evidence>
<reference evidence="1" key="1">
    <citation type="submission" date="2023-04" db="EMBL/GenBank/DDBJ databases">
        <title>Ambrosiozyma monospora NBRC 1965.</title>
        <authorList>
            <person name="Ichikawa N."/>
            <person name="Sato H."/>
            <person name="Tonouchi N."/>
        </authorList>
    </citation>
    <scope>NUCLEOTIDE SEQUENCE</scope>
    <source>
        <strain evidence="1">NBRC 1965</strain>
    </source>
</reference>
<dbReference type="SUPFAM" id="SSF142695">
    <property type="entry name" value="RibA-like"/>
    <property type="match status" value="1"/>
</dbReference>
<gene>
    <name evidence="1" type="ORF">Amon01_000286300</name>
</gene>
<organism evidence="1 2">
    <name type="scientific">Ambrosiozyma monospora</name>
    <name type="common">Yeast</name>
    <name type="synonym">Endomycopsis monosporus</name>
    <dbReference type="NCBI Taxonomy" id="43982"/>
    <lineage>
        <taxon>Eukaryota</taxon>
        <taxon>Fungi</taxon>
        <taxon>Dikarya</taxon>
        <taxon>Ascomycota</taxon>
        <taxon>Saccharomycotina</taxon>
        <taxon>Pichiomycetes</taxon>
        <taxon>Pichiales</taxon>
        <taxon>Pichiaceae</taxon>
        <taxon>Ambrosiozyma</taxon>
    </lineage>
</organism>
<dbReference type="EMBL" id="BSXU01001110">
    <property type="protein sequence ID" value="GMG23918.1"/>
    <property type="molecule type" value="Genomic_DNA"/>
</dbReference>
<dbReference type="Proteomes" id="UP001165063">
    <property type="component" value="Unassembled WGS sequence"/>
</dbReference>
<dbReference type="InterPro" id="IPR036144">
    <property type="entry name" value="RibA-like_sf"/>
</dbReference>
<dbReference type="OrthoDB" id="57939at2759"/>
<sequence>MPDILHWMGIKKIDRMLSMSNMKYDAIVNSGIDIVERVEIPDEMLPADSRVEIDAKIASGYFTNGHVYTQDELKGVEGRKWESI</sequence>
<dbReference type="Gene3D" id="3.40.50.10990">
    <property type="entry name" value="GTP cyclohydrolase II"/>
    <property type="match status" value="1"/>
</dbReference>
<keyword evidence="2" id="KW-1185">Reference proteome</keyword>